<evidence type="ECO:0000313" key="1">
    <source>
        <dbReference type="EMBL" id="AIF71907.1"/>
    </source>
</evidence>
<dbReference type="EMBL" id="KJ489402">
    <property type="protein sequence ID" value="AIF71907.1"/>
    <property type="molecule type" value="Genomic_DNA"/>
</dbReference>
<dbReference type="KEGG" id="vg:20283018"/>
<keyword evidence="2" id="KW-1185">Reference proteome</keyword>
<organism evidence="1 2">
    <name type="scientific">Bacillus phage Riley</name>
    <dbReference type="NCBI Taxonomy" id="1486662"/>
    <lineage>
        <taxon>Viruses</taxon>
        <taxon>Duplodnaviria</taxon>
        <taxon>Heunggongvirae</taxon>
        <taxon>Uroviricota</taxon>
        <taxon>Caudoviricetes</taxon>
        <taxon>Herelleviridae</taxon>
        <taxon>Bastillevirinae</taxon>
        <taxon>Bequatrovirus</taxon>
        <taxon>Bequatrovirus riley</taxon>
    </lineage>
</organism>
<dbReference type="GeneID" id="20283018"/>
<accession>A0A075LZL8</accession>
<proteinExistence type="predicted"/>
<dbReference type="RefSeq" id="YP_009055796.1">
    <property type="nucleotide sequence ID" value="NC_024788.1"/>
</dbReference>
<reference evidence="1 2" key="2">
    <citation type="journal article" date="2016" name="Virology (Lond)">
        <title>Genomic characterization and comparison of seven Myoviridae bacteriophage infecting Bacillus thuringiensis.</title>
        <authorList>
            <person name="Sauder A.B."/>
            <person name="Quinn M.R."/>
            <person name="Brouillette A."/>
            <person name="Caruso S."/>
            <person name="Cresawn S."/>
            <person name="Erill I."/>
            <person name="Lewis L."/>
            <person name="Loesser-Casey K."/>
            <person name="Pate M."/>
            <person name="Scott C."/>
            <person name="Stockwell S."/>
            <person name="Temple L."/>
        </authorList>
    </citation>
    <scope>NUCLEOTIDE SEQUENCE [LARGE SCALE GENOMIC DNA]</scope>
</reference>
<evidence type="ECO:0000313" key="2">
    <source>
        <dbReference type="Proteomes" id="UP000028561"/>
    </source>
</evidence>
<reference evidence="2" key="1">
    <citation type="submission" date="2014-09" db="EMBL/GenBank/DDBJ databases">
        <title>Genomic characterization and comparison of seven Myoviridae bacteriophage infecting Bacillus thuringiensis.</title>
        <authorList>
            <person name="Sauder A.B."/>
            <person name="McKenzie Q.R."/>
            <person name="Temple L.M."/>
            <person name="Alexis B.K."/>
            <person name="Al-Atrache Z."/>
            <person name="Lewis L.O."/>
            <person name="Loesser-Casey K.E."/>
            <person name="Mitchell K.J."/>
        </authorList>
    </citation>
    <scope>NUCLEOTIDE SEQUENCE [LARGE SCALE GENOMIC DNA]</scope>
</reference>
<protein>
    <submittedName>
        <fullName evidence="1">Uncharacterized protein</fullName>
    </submittedName>
</protein>
<sequence length="192" mass="22609">MQFGEKFFGKLKEFILGESPDDMVTLIRHYENMVDYADVLSTLLVDVEEHGIDIDYDKDRTDGYTDGTIQVYIHDTGRRYDIKLLPDDRMWGYCNCKPEDEGYDPVNRCCGNGCDWIAPAFEAEVVTSLGVYKYQGNQRDMWEVEKKWDEHTKVHRIKCYEKKLQESEHYADYYARQAVAWEEEIANLKEEA</sequence>
<dbReference type="Proteomes" id="UP000028561">
    <property type="component" value="Segment"/>
</dbReference>
<name>A0A075LZL8_9CAUD</name>